<proteinExistence type="inferred from homology"/>
<comment type="caution">
    <text evidence="4">The sequence shown here is derived from an EMBL/GenBank/DDBJ whole genome shotgun (WGS) entry which is preliminary data.</text>
</comment>
<keyword evidence="2" id="KW-0560">Oxidoreductase</keyword>
<dbReference type="InterPro" id="IPR002347">
    <property type="entry name" value="SDR_fam"/>
</dbReference>
<evidence type="ECO:0000256" key="2">
    <source>
        <dbReference type="ARBA" id="ARBA00023002"/>
    </source>
</evidence>
<accession>A0A0V8GHW9</accession>
<dbReference type="PANTHER" id="PTHR44196">
    <property type="entry name" value="DEHYDROGENASE/REDUCTASE SDR FAMILY MEMBER 7B"/>
    <property type="match status" value="1"/>
</dbReference>
<dbReference type="OrthoDB" id="9793345at2"/>
<dbReference type="Proteomes" id="UP000053797">
    <property type="component" value="Unassembled WGS sequence"/>
</dbReference>
<gene>
    <name evidence="4" type="ORF">AS033_00350</name>
</gene>
<evidence type="ECO:0000313" key="4">
    <source>
        <dbReference type="EMBL" id="KSU49852.1"/>
    </source>
</evidence>
<sequence length="255" mass="28162">MHVLITGASRGLGREFAYLHAKQGDHVLLVGRDATALFETKFHVERLGGTATVFPYDLTQPTHRLALFRATEQIPVDCVINNAGIGVFGSFLETSFEDESRMIALNIEALTHVTKVYASRMKAQGSKGRIVHLASTAAFEGGPWLSVYYATKAYVLHFSEGLTEELAQDGIQVSVVCPGATHTGFESAANLEQSRLFLRPGVMDAPTVARIAYRGYMKGKTFIVPGFGNAWYIFSTRFLPRRYVTRQAGEVQRPR</sequence>
<dbReference type="CDD" id="cd05233">
    <property type="entry name" value="SDR_c"/>
    <property type="match status" value="1"/>
</dbReference>
<protein>
    <submittedName>
        <fullName evidence="4">Short-chain dehydrogenase</fullName>
    </submittedName>
</protein>
<dbReference type="PRINTS" id="PR00081">
    <property type="entry name" value="GDHRDH"/>
</dbReference>
<comment type="similarity">
    <text evidence="1 3">Belongs to the short-chain dehydrogenases/reductases (SDR) family.</text>
</comment>
<evidence type="ECO:0000256" key="1">
    <source>
        <dbReference type="ARBA" id="ARBA00006484"/>
    </source>
</evidence>
<organism evidence="4 5">
    <name type="scientific">Exiguobacterium indicum</name>
    <dbReference type="NCBI Taxonomy" id="296995"/>
    <lineage>
        <taxon>Bacteria</taxon>
        <taxon>Bacillati</taxon>
        <taxon>Bacillota</taxon>
        <taxon>Bacilli</taxon>
        <taxon>Bacillales</taxon>
        <taxon>Bacillales Family XII. Incertae Sedis</taxon>
        <taxon>Exiguobacterium</taxon>
    </lineage>
</organism>
<dbReference type="InterPro" id="IPR036291">
    <property type="entry name" value="NAD(P)-bd_dom_sf"/>
</dbReference>
<dbReference type="Gene3D" id="3.40.50.720">
    <property type="entry name" value="NAD(P)-binding Rossmann-like Domain"/>
    <property type="match status" value="1"/>
</dbReference>
<dbReference type="PIRSF" id="PIRSF000126">
    <property type="entry name" value="11-beta-HSD1"/>
    <property type="match status" value="1"/>
</dbReference>
<dbReference type="Pfam" id="PF00106">
    <property type="entry name" value="adh_short"/>
    <property type="match status" value="1"/>
</dbReference>
<dbReference type="RefSeq" id="WP_058264513.1">
    <property type="nucleotide sequence ID" value="NZ_FMYN01000001.1"/>
</dbReference>
<evidence type="ECO:0000256" key="3">
    <source>
        <dbReference type="RuleBase" id="RU000363"/>
    </source>
</evidence>
<reference evidence="4 5" key="1">
    <citation type="journal article" date="2015" name="Int. J. Syst. Evol. Microbiol.">
        <title>Exiguobacterium enclense sp. nov., isolated from sediment.</title>
        <authorList>
            <person name="Dastager S.G."/>
            <person name="Mawlankar R."/>
            <person name="Sonalkar V.V."/>
            <person name="Thorat M.N."/>
            <person name="Mual P."/>
            <person name="Verma A."/>
            <person name="Krishnamurthi S."/>
            <person name="Tang S.K."/>
            <person name="Li W.J."/>
        </authorList>
    </citation>
    <scope>NUCLEOTIDE SEQUENCE [LARGE SCALE GENOMIC DNA]</scope>
    <source>
        <strain evidence="4 5">NIO-1109</strain>
    </source>
</reference>
<evidence type="ECO:0000313" key="5">
    <source>
        <dbReference type="Proteomes" id="UP000053797"/>
    </source>
</evidence>
<dbReference type="PANTHER" id="PTHR44196:SF2">
    <property type="entry name" value="SHORT-CHAIN DEHYDROGENASE-RELATED"/>
    <property type="match status" value="1"/>
</dbReference>
<dbReference type="GO" id="GO:0016491">
    <property type="term" value="F:oxidoreductase activity"/>
    <property type="evidence" value="ECO:0007669"/>
    <property type="project" value="UniProtKB-KW"/>
</dbReference>
<dbReference type="AlphaFoldDB" id="A0A0V8GHW9"/>
<dbReference type="SUPFAM" id="SSF51735">
    <property type="entry name" value="NAD(P)-binding Rossmann-fold domains"/>
    <property type="match status" value="1"/>
</dbReference>
<dbReference type="EMBL" id="LNQL01000001">
    <property type="protein sequence ID" value="KSU49852.1"/>
    <property type="molecule type" value="Genomic_DNA"/>
</dbReference>
<name>A0A0V8GHW9_9BACL</name>
<dbReference type="PRINTS" id="PR00080">
    <property type="entry name" value="SDRFAMILY"/>
</dbReference>
<dbReference type="GO" id="GO:0016020">
    <property type="term" value="C:membrane"/>
    <property type="evidence" value="ECO:0007669"/>
    <property type="project" value="TreeGrafter"/>
</dbReference>